<dbReference type="InterPro" id="IPR025943">
    <property type="entry name" value="Sigma_54_int_dom_ATP-bd_2"/>
</dbReference>
<dbReference type="Pfam" id="PF00158">
    <property type="entry name" value="Sigma54_activat"/>
    <property type="match status" value="1"/>
</dbReference>
<dbReference type="Gene3D" id="3.40.50.300">
    <property type="entry name" value="P-loop containing nucleotide triphosphate hydrolases"/>
    <property type="match status" value="1"/>
</dbReference>
<dbReference type="InterPro" id="IPR003593">
    <property type="entry name" value="AAA+_ATPase"/>
</dbReference>
<dbReference type="InterPro" id="IPR000014">
    <property type="entry name" value="PAS"/>
</dbReference>
<dbReference type="eggNOG" id="COG3829">
    <property type="taxonomic scope" value="Bacteria"/>
</dbReference>
<dbReference type="CDD" id="cd00130">
    <property type="entry name" value="PAS"/>
    <property type="match status" value="1"/>
</dbReference>
<dbReference type="PROSITE" id="PS00675">
    <property type="entry name" value="SIGMA54_INTERACT_1"/>
    <property type="match status" value="1"/>
</dbReference>
<evidence type="ECO:0000256" key="3">
    <source>
        <dbReference type="ARBA" id="ARBA00023015"/>
    </source>
</evidence>
<keyword evidence="1" id="KW-0547">Nucleotide-binding</keyword>
<dbReference type="CDD" id="cd00009">
    <property type="entry name" value="AAA"/>
    <property type="match status" value="1"/>
</dbReference>
<dbReference type="PRINTS" id="PR01590">
    <property type="entry name" value="HTHFIS"/>
</dbReference>
<proteinExistence type="predicted"/>
<dbReference type="RefSeq" id="WP_013259252.1">
    <property type="nucleotide sequence ID" value="NC_014365.1"/>
</dbReference>
<evidence type="ECO:0000313" key="8">
    <source>
        <dbReference type="Proteomes" id="UP000009047"/>
    </source>
</evidence>
<dbReference type="InterPro" id="IPR002197">
    <property type="entry name" value="HTH_Fis"/>
</dbReference>
<dbReference type="Gene3D" id="3.30.450.20">
    <property type="entry name" value="PAS domain"/>
    <property type="match status" value="1"/>
</dbReference>
<dbReference type="KEGG" id="dbr:Deba_2452"/>
<dbReference type="Gene3D" id="1.10.8.60">
    <property type="match status" value="1"/>
</dbReference>
<dbReference type="InterPro" id="IPR013767">
    <property type="entry name" value="PAS_fold"/>
</dbReference>
<dbReference type="Pfam" id="PF00989">
    <property type="entry name" value="PAS"/>
    <property type="match status" value="1"/>
</dbReference>
<dbReference type="SMART" id="SM00091">
    <property type="entry name" value="PAS"/>
    <property type="match status" value="1"/>
</dbReference>
<dbReference type="HOGENOM" id="CLU_000445_8_1_7"/>
<dbReference type="InterPro" id="IPR009057">
    <property type="entry name" value="Homeodomain-like_sf"/>
</dbReference>
<dbReference type="SMART" id="SM00382">
    <property type="entry name" value="AAA"/>
    <property type="match status" value="1"/>
</dbReference>
<dbReference type="SUPFAM" id="SSF46689">
    <property type="entry name" value="Homeodomain-like"/>
    <property type="match status" value="1"/>
</dbReference>
<dbReference type="Proteomes" id="UP000009047">
    <property type="component" value="Chromosome"/>
</dbReference>
<dbReference type="SUPFAM" id="SSF52540">
    <property type="entry name" value="P-loop containing nucleoside triphosphate hydrolases"/>
    <property type="match status" value="1"/>
</dbReference>
<feature type="domain" description="Sigma-54 factor interaction" evidence="5">
    <location>
        <begin position="150"/>
        <end position="380"/>
    </location>
</feature>
<evidence type="ECO:0000256" key="2">
    <source>
        <dbReference type="ARBA" id="ARBA00022840"/>
    </source>
</evidence>
<dbReference type="STRING" id="644282.Deba_2452"/>
<dbReference type="GO" id="GO:0043565">
    <property type="term" value="F:sequence-specific DNA binding"/>
    <property type="evidence" value="ECO:0007669"/>
    <property type="project" value="InterPro"/>
</dbReference>
<keyword evidence="2" id="KW-0067">ATP-binding</keyword>
<dbReference type="FunFam" id="3.40.50.300:FF:000006">
    <property type="entry name" value="DNA-binding transcriptional regulator NtrC"/>
    <property type="match status" value="1"/>
</dbReference>
<dbReference type="PROSITE" id="PS00676">
    <property type="entry name" value="SIGMA54_INTERACT_2"/>
    <property type="match status" value="1"/>
</dbReference>
<accession>E1QJS0</accession>
<keyword evidence="8" id="KW-1185">Reference proteome</keyword>
<dbReference type="OrthoDB" id="9814761at2"/>
<evidence type="ECO:0000259" key="6">
    <source>
        <dbReference type="PROSITE" id="PS50112"/>
    </source>
</evidence>
<evidence type="ECO:0000259" key="5">
    <source>
        <dbReference type="PROSITE" id="PS50045"/>
    </source>
</evidence>
<gene>
    <name evidence="7" type="ordered locus">Deba_2452</name>
</gene>
<protein>
    <submittedName>
        <fullName evidence="7">PAS modulated sigma54 specific transcriptional regulator, Fis family</fullName>
    </submittedName>
</protein>
<dbReference type="InterPro" id="IPR027417">
    <property type="entry name" value="P-loop_NTPase"/>
</dbReference>
<evidence type="ECO:0000256" key="1">
    <source>
        <dbReference type="ARBA" id="ARBA00022741"/>
    </source>
</evidence>
<dbReference type="InterPro" id="IPR035965">
    <property type="entry name" value="PAS-like_dom_sf"/>
</dbReference>
<organism evidence="7 8">
    <name type="scientific">Desulfarculus baarsii (strain ATCC 33931 / DSM 2075 / LMG 7858 / VKM B-1802 / 2st14)</name>
    <dbReference type="NCBI Taxonomy" id="644282"/>
    <lineage>
        <taxon>Bacteria</taxon>
        <taxon>Pseudomonadati</taxon>
        <taxon>Thermodesulfobacteriota</taxon>
        <taxon>Desulfarculia</taxon>
        <taxon>Desulfarculales</taxon>
        <taxon>Desulfarculaceae</taxon>
        <taxon>Desulfarculus</taxon>
    </lineage>
</organism>
<dbReference type="PROSITE" id="PS50112">
    <property type="entry name" value="PAS"/>
    <property type="match status" value="1"/>
</dbReference>
<dbReference type="GO" id="GO:0006355">
    <property type="term" value="P:regulation of DNA-templated transcription"/>
    <property type="evidence" value="ECO:0007669"/>
    <property type="project" value="InterPro"/>
</dbReference>
<feature type="domain" description="PAS" evidence="6">
    <location>
        <begin position="9"/>
        <end position="57"/>
    </location>
</feature>
<dbReference type="InterPro" id="IPR025662">
    <property type="entry name" value="Sigma_54_int_dom_ATP-bd_1"/>
</dbReference>
<dbReference type="NCBIfam" id="TIGR00229">
    <property type="entry name" value="sensory_box"/>
    <property type="match status" value="1"/>
</dbReference>
<dbReference type="GO" id="GO:0005524">
    <property type="term" value="F:ATP binding"/>
    <property type="evidence" value="ECO:0007669"/>
    <property type="project" value="UniProtKB-KW"/>
</dbReference>
<dbReference type="Pfam" id="PF25601">
    <property type="entry name" value="AAA_lid_14"/>
    <property type="match status" value="1"/>
</dbReference>
<dbReference type="InterPro" id="IPR002078">
    <property type="entry name" value="Sigma_54_int"/>
</dbReference>
<dbReference type="PROSITE" id="PS50045">
    <property type="entry name" value="SIGMA54_INTERACT_4"/>
    <property type="match status" value="1"/>
</dbReference>
<evidence type="ECO:0000313" key="7">
    <source>
        <dbReference type="EMBL" id="ADK85813.1"/>
    </source>
</evidence>
<keyword evidence="4" id="KW-0804">Transcription</keyword>
<name>E1QJS0_DESB2</name>
<evidence type="ECO:0000256" key="4">
    <source>
        <dbReference type="ARBA" id="ARBA00023163"/>
    </source>
</evidence>
<dbReference type="Pfam" id="PF02954">
    <property type="entry name" value="HTH_8"/>
    <property type="match status" value="1"/>
</dbReference>
<dbReference type="SUPFAM" id="SSF55785">
    <property type="entry name" value="PYP-like sensor domain (PAS domain)"/>
    <property type="match status" value="1"/>
</dbReference>
<dbReference type="AlphaFoldDB" id="E1QJS0"/>
<dbReference type="EMBL" id="CP002085">
    <property type="protein sequence ID" value="ADK85813.1"/>
    <property type="molecule type" value="Genomic_DNA"/>
</dbReference>
<keyword evidence="3" id="KW-0805">Transcription regulation</keyword>
<reference evidence="7 8" key="1">
    <citation type="journal article" date="2010" name="Stand. Genomic Sci.">
        <title>Complete genome sequence of Desulfarculus baarsii type strain (2st14).</title>
        <authorList>
            <person name="Sun H."/>
            <person name="Spring S."/>
            <person name="Lapidus A."/>
            <person name="Davenport K."/>
            <person name="Del Rio T.G."/>
            <person name="Tice H."/>
            <person name="Nolan M."/>
            <person name="Copeland A."/>
            <person name="Cheng J.F."/>
            <person name="Lucas S."/>
            <person name="Tapia R."/>
            <person name="Goodwin L."/>
            <person name="Pitluck S."/>
            <person name="Ivanova N."/>
            <person name="Pagani I."/>
            <person name="Mavromatis K."/>
            <person name="Ovchinnikova G."/>
            <person name="Pati A."/>
            <person name="Chen A."/>
            <person name="Palaniappan K."/>
            <person name="Hauser L."/>
            <person name="Chang Y.J."/>
            <person name="Jeffries C.D."/>
            <person name="Detter J.C."/>
            <person name="Han C."/>
            <person name="Rohde M."/>
            <person name="Brambilla E."/>
            <person name="Goker M."/>
            <person name="Woyke T."/>
            <person name="Bristow J."/>
            <person name="Eisen J.A."/>
            <person name="Markowitz V."/>
            <person name="Hugenholtz P."/>
            <person name="Kyrpides N.C."/>
            <person name="Klenk H.P."/>
            <person name="Land M."/>
        </authorList>
    </citation>
    <scope>NUCLEOTIDE SEQUENCE [LARGE SCALE GENOMIC DNA]</scope>
    <source>
        <strain evidence="8">ATCC 33931 / DSM 2075 / LMG 7858 / VKM B-1802 / 2st14</strain>
    </source>
</reference>
<dbReference type="Gene3D" id="1.10.10.60">
    <property type="entry name" value="Homeodomain-like"/>
    <property type="match status" value="1"/>
</dbReference>
<sequence>MKKPQMELDDRLLAALLQNPHESQIVVDAQGVVRFMSEAARQFYGLAPEEAVGRSIVQINPESGLMNVLKTGKAEIGRVFFMGGRQRVVARIPLKDDQGRVIGAAGKLIFWHLERVGELVRQTEVLAGRLDYYEKELRQLYGERYSLERVVGQSPAMQQAKRIAAQAAASELAVLITGETGTGKELFAHAIHQMSPRRDRPLVRVNCAAIPGELFEAELFGYEAGAFTGASPSGKPGRFELAHGGTIFLDEVGELPLALQAKLLRVIQERQVERLGGAKPLNLDFRVIAATNRDLEKMMKAGQFRQDLFYRLNIFRLHTPPLREMSQDLPRLCYALLARIRAEGGRAPVRIEPEAMARLRAYGWPGNARELRNILERASAEAAGDQLLRAAHLPTDILEPDDEATRPMGGLRAALELAERRAIARALESCGGNRARAARLLGIHRSGLYQKMRRHGLVD</sequence>
<dbReference type="InterPro" id="IPR058031">
    <property type="entry name" value="AAA_lid_NorR"/>
</dbReference>
<dbReference type="PANTHER" id="PTHR32071">
    <property type="entry name" value="TRANSCRIPTIONAL REGULATORY PROTEIN"/>
    <property type="match status" value="1"/>
</dbReference>